<dbReference type="InterPro" id="IPR051531">
    <property type="entry name" value="N-acetyltransferase"/>
</dbReference>
<comment type="caution">
    <text evidence="2">The sequence shown here is derived from an EMBL/GenBank/DDBJ whole genome shotgun (WGS) entry which is preliminary data.</text>
</comment>
<reference evidence="2 3" key="1">
    <citation type="submission" date="2021-05" db="EMBL/GenBank/DDBJ databases">
        <title>The draft genome of Geobacter chapellei DSM 13688.</title>
        <authorList>
            <person name="Xu Z."/>
            <person name="Masuda Y."/>
            <person name="Itoh H."/>
            <person name="Senoo K."/>
        </authorList>
    </citation>
    <scope>NUCLEOTIDE SEQUENCE [LARGE SCALE GENOMIC DNA]</scope>
    <source>
        <strain evidence="2 3">DSM 13688</strain>
    </source>
</reference>
<dbReference type="Gene3D" id="3.40.630.30">
    <property type="match status" value="1"/>
</dbReference>
<dbReference type="Pfam" id="PF13302">
    <property type="entry name" value="Acetyltransf_3"/>
    <property type="match status" value="1"/>
</dbReference>
<evidence type="ECO:0000259" key="1">
    <source>
        <dbReference type="PROSITE" id="PS51186"/>
    </source>
</evidence>
<dbReference type="PANTHER" id="PTHR43792:SF9">
    <property type="entry name" value="RIBOSOMAL-PROTEIN-ALANINE ACETYLTRANSFERASE"/>
    <property type="match status" value="1"/>
</dbReference>
<name>A0ABS5UBB2_9BACT</name>
<proteinExistence type="predicted"/>
<evidence type="ECO:0000313" key="2">
    <source>
        <dbReference type="EMBL" id="MBT1072974.1"/>
    </source>
</evidence>
<dbReference type="PANTHER" id="PTHR43792">
    <property type="entry name" value="GNAT FAMILY, PUTATIVE (AFU_ORTHOLOGUE AFUA_3G00765)-RELATED-RELATED"/>
    <property type="match status" value="1"/>
</dbReference>
<dbReference type="EMBL" id="JAHDYS010000015">
    <property type="protein sequence ID" value="MBT1072974.1"/>
    <property type="molecule type" value="Genomic_DNA"/>
</dbReference>
<dbReference type="Proteomes" id="UP000784128">
    <property type="component" value="Unassembled WGS sequence"/>
</dbReference>
<dbReference type="InterPro" id="IPR000182">
    <property type="entry name" value="GNAT_dom"/>
</dbReference>
<accession>A0ABS5UBB2</accession>
<dbReference type="RefSeq" id="WP_214300532.1">
    <property type="nucleotide sequence ID" value="NZ_JAHDYS010000015.1"/>
</dbReference>
<keyword evidence="3" id="KW-1185">Reference proteome</keyword>
<dbReference type="InterPro" id="IPR016181">
    <property type="entry name" value="Acyl_CoA_acyltransferase"/>
</dbReference>
<sequence length="194" mass="22287">MSLASVWQTFPELETERLVLREIVPSDAEDLFRIFSDEETMRYWSCRPYTSIDQASSLIESIAKQVRECTGIHWGIALRGNGRLIGKCGYNEWRRAHRRGDISYIIAREHWGKGVVSEAMGAVINYGFGHMNLHSIEAGVTPGNDGSTRMLERLGFRLEGHLRESFLAEDVFVDSLIYSLLRRDWQEERALYEG</sequence>
<evidence type="ECO:0000313" key="3">
    <source>
        <dbReference type="Proteomes" id="UP000784128"/>
    </source>
</evidence>
<organism evidence="2 3">
    <name type="scientific">Pelotalea chapellei</name>
    <dbReference type="NCBI Taxonomy" id="44671"/>
    <lineage>
        <taxon>Bacteria</taxon>
        <taxon>Pseudomonadati</taxon>
        <taxon>Thermodesulfobacteriota</taxon>
        <taxon>Desulfuromonadia</taxon>
        <taxon>Geobacterales</taxon>
        <taxon>Geobacteraceae</taxon>
        <taxon>Pelotalea</taxon>
    </lineage>
</organism>
<dbReference type="PROSITE" id="PS51186">
    <property type="entry name" value="GNAT"/>
    <property type="match status" value="1"/>
</dbReference>
<protein>
    <submittedName>
        <fullName evidence="2">GNAT family N-acetyltransferase</fullName>
    </submittedName>
</protein>
<dbReference type="SUPFAM" id="SSF55729">
    <property type="entry name" value="Acyl-CoA N-acyltransferases (Nat)"/>
    <property type="match status" value="1"/>
</dbReference>
<feature type="domain" description="N-acetyltransferase" evidence="1">
    <location>
        <begin position="18"/>
        <end position="183"/>
    </location>
</feature>
<gene>
    <name evidence="2" type="ORF">KJB30_14360</name>
</gene>